<proteinExistence type="inferred from homology"/>
<dbReference type="KEGG" id="npn:JI59_08730"/>
<reference evidence="2 3" key="1">
    <citation type="journal article" date="2012" name="J. Bacteriol.">
        <title>Genome sequence of benzo(a)pyrene-degrading bacterium Novosphingobium pentaromativorans US6-1.</title>
        <authorList>
            <person name="Luo Y.R."/>
            <person name="Kang S.G."/>
            <person name="Kim S.J."/>
            <person name="Kim M.R."/>
            <person name="Li N."/>
            <person name="Lee J.H."/>
            <person name="Kwon K.K."/>
        </authorList>
    </citation>
    <scope>NUCLEOTIDE SEQUENCE [LARGE SCALE GENOMIC DNA]</scope>
    <source>
        <strain evidence="2 3">US6-1</strain>
    </source>
</reference>
<dbReference type="InterPro" id="IPR039556">
    <property type="entry name" value="ICL/PEPM"/>
</dbReference>
<dbReference type="GO" id="GO:0003824">
    <property type="term" value="F:catalytic activity"/>
    <property type="evidence" value="ECO:0007669"/>
    <property type="project" value="InterPro"/>
</dbReference>
<evidence type="ECO:0000313" key="2">
    <source>
        <dbReference type="EMBL" id="EHJ60763.1"/>
    </source>
</evidence>
<dbReference type="Pfam" id="PF13714">
    <property type="entry name" value="PEP_mutase"/>
    <property type="match status" value="1"/>
</dbReference>
<dbReference type="Proteomes" id="UP000004030">
    <property type="component" value="Unassembled WGS sequence"/>
</dbReference>
<evidence type="ECO:0000256" key="1">
    <source>
        <dbReference type="ARBA" id="ARBA00038455"/>
    </source>
</evidence>
<keyword evidence="3" id="KW-1185">Reference proteome</keyword>
<accession>G6ED51</accession>
<dbReference type="PANTHER" id="PTHR42905">
    <property type="entry name" value="PHOSPHOENOLPYRUVATE CARBOXYLASE"/>
    <property type="match status" value="1"/>
</dbReference>
<gene>
    <name evidence="2" type="ORF">NSU_2272</name>
</gene>
<evidence type="ECO:0000313" key="3">
    <source>
        <dbReference type="Proteomes" id="UP000004030"/>
    </source>
</evidence>
<dbReference type="CDD" id="cd00377">
    <property type="entry name" value="ICL_PEPM"/>
    <property type="match status" value="1"/>
</dbReference>
<dbReference type="PANTHER" id="PTHR42905:SF7">
    <property type="entry name" value="PHOSPHOENOLPYRUVATE PHOSPHOMUTASE"/>
    <property type="match status" value="1"/>
</dbReference>
<dbReference type="InterPro" id="IPR015813">
    <property type="entry name" value="Pyrv/PenolPyrv_kinase-like_dom"/>
</dbReference>
<protein>
    <submittedName>
        <fullName evidence="2">Uncharacterized protein</fullName>
    </submittedName>
</protein>
<dbReference type="STRING" id="1088721.JI59_08730"/>
<organism evidence="2 3">
    <name type="scientific">Novosphingobium pentaromativorans US6-1</name>
    <dbReference type="NCBI Taxonomy" id="1088721"/>
    <lineage>
        <taxon>Bacteria</taxon>
        <taxon>Pseudomonadati</taxon>
        <taxon>Pseudomonadota</taxon>
        <taxon>Alphaproteobacteria</taxon>
        <taxon>Sphingomonadales</taxon>
        <taxon>Sphingomonadaceae</taxon>
        <taxon>Novosphingobium</taxon>
    </lineage>
</organism>
<dbReference type="OrthoDB" id="9771433at2"/>
<dbReference type="PATRIC" id="fig|1088721.3.peg.2251"/>
<dbReference type="SUPFAM" id="SSF51621">
    <property type="entry name" value="Phosphoenolpyruvate/pyruvate domain"/>
    <property type="match status" value="1"/>
</dbReference>
<dbReference type="EMBL" id="AGFM01000031">
    <property type="protein sequence ID" value="EHJ60763.1"/>
    <property type="molecule type" value="Genomic_DNA"/>
</dbReference>
<dbReference type="InterPro" id="IPR040442">
    <property type="entry name" value="Pyrv_kinase-like_dom_sf"/>
</dbReference>
<sequence>MTGQARKLRELIASGEHFIAADCYSALTARVVERTGFKAAYLGGHAASAFHYAIPDNGIYSQVEQIELAARIAAVIDIPLVVDADTLGETIADAFHFVRRYERAGIAGIHVEDEVNPKHSSLVNGLLPIKAMQERLEACAKARTDLVIIARCDELYPVEYGGGGSGSVEAAIERGRAYIEAGADALMYPVATSEATAALVEALPGRVMTMGPTEPGTICNLSTGWGWSGAVQTHIERCRTLFETGQLDVEIGFEDKDALIQQDLYNELIADWARKSGRQTR</sequence>
<dbReference type="RefSeq" id="WP_007013187.1">
    <property type="nucleotide sequence ID" value="NZ_AGFM01000031.1"/>
</dbReference>
<dbReference type="Gene3D" id="3.20.20.60">
    <property type="entry name" value="Phosphoenolpyruvate-binding domains"/>
    <property type="match status" value="1"/>
</dbReference>
<name>G6ED51_9SPHN</name>
<dbReference type="eggNOG" id="COG2513">
    <property type="taxonomic scope" value="Bacteria"/>
</dbReference>
<dbReference type="AlphaFoldDB" id="G6ED51"/>
<comment type="similarity">
    <text evidence="1">Belongs to the isocitrate lyase/PEP mutase superfamily. PEP mutase family.</text>
</comment>
<comment type="caution">
    <text evidence="2">The sequence shown here is derived from an EMBL/GenBank/DDBJ whole genome shotgun (WGS) entry which is preliminary data.</text>
</comment>